<keyword evidence="11" id="KW-0539">Nucleus</keyword>
<feature type="coiled-coil region" evidence="12">
    <location>
        <begin position="797"/>
        <end position="824"/>
    </location>
</feature>
<dbReference type="PANTHER" id="PTHR19306">
    <property type="entry name" value="STRUCTURAL MAINTENANCE OF CHROMOSOMES 5,6 SMC5, SMC6"/>
    <property type="match status" value="1"/>
</dbReference>
<dbReference type="SUPFAM" id="SSF52540">
    <property type="entry name" value="P-loop containing nucleoside triphosphate hydrolases"/>
    <property type="match status" value="2"/>
</dbReference>
<keyword evidence="7" id="KW-0067">ATP-binding</keyword>
<dbReference type="Proteomes" id="UP001194468">
    <property type="component" value="Unassembled WGS sequence"/>
</dbReference>
<proteinExistence type="inferred from homology"/>
<dbReference type="AlphaFoldDB" id="A0AAD4BXH5"/>
<evidence type="ECO:0000256" key="8">
    <source>
        <dbReference type="ARBA" id="ARBA00023054"/>
    </source>
</evidence>
<reference evidence="15" key="1">
    <citation type="submission" date="2019-10" db="EMBL/GenBank/DDBJ databases">
        <authorList>
            <consortium name="DOE Joint Genome Institute"/>
            <person name="Kuo A."/>
            <person name="Miyauchi S."/>
            <person name="Kiss E."/>
            <person name="Drula E."/>
            <person name="Kohler A."/>
            <person name="Sanchez-Garcia M."/>
            <person name="Andreopoulos B."/>
            <person name="Barry K.W."/>
            <person name="Bonito G."/>
            <person name="Buee M."/>
            <person name="Carver A."/>
            <person name="Chen C."/>
            <person name="Cichocki N."/>
            <person name="Clum A."/>
            <person name="Culley D."/>
            <person name="Crous P.W."/>
            <person name="Fauchery L."/>
            <person name="Girlanda M."/>
            <person name="Hayes R."/>
            <person name="Keri Z."/>
            <person name="LaButti K."/>
            <person name="Lipzen A."/>
            <person name="Lombard V."/>
            <person name="Magnuson J."/>
            <person name="Maillard F."/>
            <person name="Morin E."/>
            <person name="Murat C."/>
            <person name="Nolan M."/>
            <person name="Ohm R."/>
            <person name="Pangilinan J."/>
            <person name="Pereira M."/>
            <person name="Perotto S."/>
            <person name="Peter M."/>
            <person name="Riley R."/>
            <person name="Sitrit Y."/>
            <person name="Stielow B."/>
            <person name="Szollosi G."/>
            <person name="Zifcakova L."/>
            <person name="Stursova M."/>
            <person name="Spatafora J.W."/>
            <person name="Tedersoo L."/>
            <person name="Vaario L.-M."/>
            <person name="Yamada A."/>
            <person name="Yan M."/>
            <person name="Wang P."/>
            <person name="Xu J."/>
            <person name="Bruns T."/>
            <person name="Baldrian P."/>
            <person name="Vilgalys R."/>
            <person name="Henrissat B."/>
            <person name="Grigoriev I.V."/>
            <person name="Hibbett D."/>
            <person name="Nagy L.G."/>
            <person name="Martin F.M."/>
        </authorList>
    </citation>
    <scope>NUCLEOTIDE SEQUENCE</scope>
    <source>
        <strain evidence="15">BED1</strain>
    </source>
</reference>
<evidence type="ECO:0000256" key="1">
    <source>
        <dbReference type="ARBA" id="ARBA00004123"/>
    </source>
</evidence>
<dbReference type="InterPro" id="IPR027417">
    <property type="entry name" value="P-loop_NTPase"/>
</dbReference>
<accession>A0AAD4BXH5</accession>
<evidence type="ECO:0000256" key="4">
    <source>
        <dbReference type="ARBA" id="ARBA00022454"/>
    </source>
</evidence>
<feature type="region of interest" description="Disordered" evidence="13">
    <location>
        <begin position="1"/>
        <end position="86"/>
    </location>
</feature>
<evidence type="ECO:0000256" key="5">
    <source>
        <dbReference type="ARBA" id="ARBA00022741"/>
    </source>
</evidence>
<organism evidence="15 16">
    <name type="scientific">Boletus edulis BED1</name>
    <dbReference type="NCBI Taxonomy" id="1328754"/>
    <lineage>
        <taxon>Eukaryota</taxon>
        <taxon>Fungi</taxon>
        <taxon>Dikarya</taxon>
        <taxon>Basidiomycota</taxon>
        <taxon>Agaricomycotina</taxon>
        <taxon>Agaricomycetes</taxon>
        <taxon>Agaricomycetidae</taxon>
        <taxon>Boletales</taxon>
        <taxon>Boletineae</taxon>
        <taxon>Boletaceae</taxon>
        <taxon>Boletoideae</taxon>
        <taxon>Boletus</taxon>
    </lineage>
</organism>
<evidence type="ECO:0000256" key="12">
    <source>
        <dbReference type="SAM" id="Coils"/>
    </source>
</evidence>
<evidence type="ECO:0000259" key="14">
    <source>
        <dbReference type="Pfam" id="PF02463"/>
    </source>
</evidence>
<keyword evidence="5" id="KW-0547">Nucleotide-binding</keyword>
<keyword evidence="10" id="KW-0234">DNA repair</keyword>
<keyword evidence="15" id="KW-0378">Hydrolase</keyword>
<keyword evidence="9" id="KW-0233">DNA recombination</keyword>
<feature type="domain" description="RecF/RecN/SMC N-terminal" evidence="14">
    <location>
        <begin position="110"/>
        <end position="1112"/>
    </location>
</feature>
<dbReference type="GO" id="GO:0003684">
    <property type="term" value="F:damaged DNA binding"/>
    <property type="evidence" value="ECO:0007669"/>
    <property type="project" value="TreeGrafter"/>
</dbReference>
<dbReference type="GO" id="GO:0030915">
    <property type="term" value="C:Smc5-Smc6 complex"/>
    <property type="evidence" value="ECO:0007669"/>
    <property type="project" value="TreeGrafter"/>
</dbReference>
<dbReference type="GO" id="GO:0035861">
    <property type="term" value="C:site of double-strand break"/>
    <property type="evidence" value="ECO:0007669"/>
    <property type="project" value="TreeGrafter"/>
</dbReference>
<evidence type="ECO:0000256" key="6">
    <source>
        <dbReference type="ARBA" id="ARBA00022763"/>
    </source>
</evidence>
<name>A0AAD4BXH5_BOLED</name>
<evidence type="ECO:0000256" key="9">
    <source>
        <dbReference type="ARBA" id="ARBA00023172"/>
    </source>
</evidence>
<dbReference type="PANTHER" id="PTHR19306:SF6">
    <property type="entry name" value="STRUCTURAL MAINTENANCE OF CHROMOSOMES PROTEIN 6"/>
    <property type="match status" value="1"/>
</dbReference>
<evidence type="ECO:0000256" key="11">
    <source>
        <dbReference type="ARBA" id="ARBA00023242"/>
    </source>
</evidence>
<comment type="similarity">
    <text evidence="3">Belongs to the SMC family. SMC6 subfamily.</text>
</comment>
<comment type="subcellular location">
    <subcellularLocation>
        <location evidence="2">Chromosome</location>
    </subcellularLocation>
    <subcellularLocation>
        <location evidence="1">Nucleus</location>
    </subcellularLocation>
</comment>
<dbReference type="GO" id="GO:0005524">
    <property type="term" value="F:ATP binding"/>
    <property type="evidence" value="ECO:0007669"/>
    <property type="project" value="UniProtKB-KW"/>
</dbReference>
<evidence type="ECO:0000313" key="15">
    <source>
        <dbReference type="EMBL" id="KAF8442855.1"/>
    </source>
</evidence>
<dbReference type="GO" id="GO:0005634">
    <property type="term" value="C:nucleus"/>
    <property type="evidence" value="ECO:0007669"/>
    <property type="project" value="UniProtKB-SubCell"/>
</dbReference>
<keyword evidence="4" id="KW-0158">Chromosome</keyword>
<dbReference type="GO" id="GO:0016787">
    <property type="term" value="F:hydrolase activity"/>
    <property type="evidence" value="ECO:0007669"/>
    <property type="project" value="UniProtKB-KW"/>
</dbReference>
<gene>
    <name evidence="15" type="ORF">L210DRAFT_3445484</name>
</gene>
<feature type="coiled-coil region" evidence="12">
    <location>
        <begin position="922"/>
        <end position="981"/>
    </location>
</feature>
<evidence type="ECO:0000256" key="3">
    <source>
        <dbReference type="ARBA" id="ARBA00006793"/>
    </source>
</evidence>
<dbReference type="InterPro" id="IPR003395">
    <property type="entry name" value="RecF/RecN/SMC_N"/>
</dbReference>
<evidence type="ECO:0000256" key="13">
    <source>
        <dbReference type="SAM" id="MobiDB-lite"/>
    </source>
</evidence>
<comment type="caution">
    <text evidence="15">The sequence shown here is derived from an EMBL/GenBank/DDBJ whole genome shotgun (WGS) entry which is preliminary data.</text>
</comment>
<reference evidence="15" key="2">
    <citation type="journal article" date="2020" name="Nat. Commun.">
        <title>Large-scale genome sequencing of mycorrhizal fungi provides insights into the early evolution of symbiotic traits.</title>
        <authorList>
            <person name="Miyauchi S."/>
            <person name="Kiss E."/>
            <person name="Kuo A."/>
            <person name="Drula E."/>
            <person name="Kohler A."/>
            <person name="Sanchez-Garcia M."/>
            <person name="Morin E."/>
            <person name="Andreopoulos B."/>
            <person name="Barry K.W."/>
            <person name="Bonito G."/>
            <person name="Buee M."/>
            <person name="Carver A."/>
            <person name="Chen C."/>
            <person name="Cichocki N."/>
            <person name="Clum A."/>
            <person name="Culley D."/>
            <person name="Crous P.W."/>
            <person name="Fauchery L."/>
            <person name="Girlanda M."/>
            <person name="Hayes R.D."/>
            <person name="Keri Z."/>
            <person name="LaButti K."/>
            <person name="Lipzen A."/>
            <person name="Lombard V."/>
            <person name="Magnuson J."/>
            <person name="Maillard F."/>
            <person name="Murat C."/>
            <person name="Nolan M."/>
            <person name="Ohm R.A."/>
            <person name="Pangilinan J."/>
            <person name="Pereira M.F."/>
            <person name="Perotto S."/>
            <person name="Peter M."/>
            <person name="Pfister S."/>
            <person name="Riley R."/>
            <person name="Sitrit Y."/>
            <person name="Stielow J.B."/>
            <person name="Szollosi G."/>
            <person name="Zifcakova L."/>
            <person name="Stursova M."/>
            <person name="Spatafora J.W."/>
            <person name="Tedersoo L."/>
            <person name="Vaario L.M."/>
            <person name="Yamada A."/>
            <person name="Yan M."/>
            <person name="Wang P."/>
            <person name="Xu J."/>
            <person name="Bruns T."/>
            <person name="Baldrian P."/>
            <person name="Vilgalys R."/>
            <person name="Dunand C."/>
            <person name="Henrissat B."/>
            <person name="Grigoriev I.V."/>
            <person name="Hibbett D."/>
            <person name="Nagy L.G."/>
            <person name="Martin F.M."/>
        </authorList>
    </citation>
    <scope>NUCLEOTIDE SEQUENCE</scope>
    <source>
        <strain evidence="15">BED1</strain>
    </source>
</reference>
<feature type="coiled-coil region" evidence="12">
    <location>
        <begin position="344"/>
        <end position="532"/>
    </location>
</feature>
<keyword evidence="16" id="KW-1185">Reference proteome</keyword>
<dbReference type="Pfam" id="PF02463">
    <property type="entry name" value="SMC_N"/>
    <property type="match status" value="1"/>
</dbReference>
<protein>
    <submittedName>
        <fullName evidence="15">P-loop containing nucleoside triphosphate hydrolase protein</fullName>
    </submittedName>
</protein>
<feature type="compositionally biased region" description="Acidic residues" evidence="13">
    <location>
        <begin position="57"/>
        <end position="66"/>
    </location>
</feature>
<dbReference type="GO" id="GO:0003697">
    <property type="term" value="F:single-stranded DNA binding"/>
    <property type="evidence" value="ECO:0007669"/>
    <property type="project" value="TreeGrafter"/>
</dbReference>
<evidence type="ECO:0000313" key="16">
    <source>
        <dbReference type="Proteomes" id="UP001194468"/>
    </source>
</evidence>
<evidence type="ECO:0000256" key="2">
    <source>
        <dbReference type="ARBA" id="ARBA00004286"/>
    </source>
</evidence>
<keyword evidence="6" id="KW-0227">DNA damage</keyword>
<dbReference type="GO" id="GO:0000724">
    <property type="term" value="P:double-strand break repair via homologous recombination"/>
    <property type="evidence" value="ECO:0007669"/>
    <property type="project" value="TreeGrafter"/>
</dbReference>
<evidence type="ECO:0000256" key="10">
    <source>
        <dbReference type="ARBA" id="ARBA00023204"/>
    </source>
</evidence>
<keyword evidence="8 12" id="KW-0175">Coiled coil</keyword>
<dbReference type="EMBL" id="WHUW01000008">
    <property type="protein sequence ID" value="KAF8442855.1"/>
    <property type="molecule type" value="Genomic_DNA"/>
</dbReference>
<evidence type="ECO:0000256" key="7">
    <source>
        <dbReference type="ARBA" id="ARBA00022840"/>
    </source>
</evidence>
<sequence length="1141" mass="130384">MAKRRNVVDSDDDAPESSQASKRARTEDSDELAQGPAPFLKRERKAVINGKRKGEDNDSDDEDEEEDFHHDEQPNEEEEKKFEEDHGEAIRRKLEQRRNTIGSIADHGIIEFIEIKQFMCHPHLTFTFGPQVNFIIGHNGSGKSAILSAITIALGGKSISTGRGNGLKSFIREGQQRAEVTIVLKNQGEEAYKPKEYGKSIVIRRIFSRDGVSSWKMTSKDGAVISTKRDELAAICDHMNIQVDNPMNVLTQDAARQFLNASHPSDKYKFFLRGTQLSQLSEEYDTCLENINQTKKLLYQKKQVLPDLRAAFKEATARFQEASKAREQRFKADELKKELAWAHVAAKQGEMEAKFEELAKAERRLPRIEAELQTAESQFQLASQEVERYEKEHSELGNIDHLNAQRNELQEKLRVNKNKLRDFKNDQDAMGASLAGLNKAINDYEEKIAEEARRLEAHTQVKRDEINRRLDAAKEAVAEADRRHKDTIDRKRNKLTEMDEVKSKGQAAEGKKHQLQERITDCQTMINKCKEQEKNSLAPYGHDIKGVLQSISKTHWHGDTPIGPLGLYVKLKDPKWAQLLRAQLGNLMTSFACTDARDRQQLKRILDHSKNIHVNVIISERDLFDYRAGEPREDVLTVLRALDVSEPYVLRVFINAANIERTVLAVDRRVGDDNLKSLAGGGVAWTADHMRVTRYPEGGGSSINLPRVNANDPRRMLFTTSDLAARRDWEKNLHAAESEYKATQADVNHCRQVYDSLCHEIEKLSTLERKAYEDLRMAKTSHAELQEEANEEMPAGISGLQNAKDEAEAEKASVLEQYANLAERKTVIDAQQATLLKEMNGIKEQIQNFEQHRSGIMGKIEVAATNRLDAQKNQQFYQTKLEVERKKVADIDAIAKTLQEEFTNWSEQAESYCERYENPRKVAEVQRQLDSVQAALKERERRHGATIEELTIEVNKARADLDSAERDIRSLSALNHALRNSLIVRLDRWHEFRRHIALRCKLVFQYHLSERGYYGKVLFDHVNQTLQLKVQTDDQTLTQGRDKDPRSLSGGEKSFSTICLLLSLWDSIGCPLRCLDEFDVFMDAVNRRISMRMIIDTANASDKKQYILITPQDMGNIQPGSSVKVHKMRDPERGQRTLDFR</sequence>
<dbReference type="Gene3D" id="3.40.50.300">
    <property type="entry name" value="P-loop containing nucleotide triphosphate hydrolases"/>
    <property type="match status" value="2"/>
</dbReference>
<feature type="compositionally biased region" description="Basic and acidic residues" evidence="13">
    <location>
        <begin position="67"/>
        <end position="86"/>
    </location>
</feature>